<dbReference type="SUPFAM" id="SSF50621">
    <property type="entry name" value="Alanine racemase C-terminal domain-like"/>
    <property type="match status" value="1"/>
</dbReference>
<dbReference type="PANTHER" id="PTHR43727:SF2">
    <property type="entry name" value="GROUP IV DECARBOXYLASE"/>
    <property type="match status" value="1"/>
</dbReference>
<accession>A0A9D9DK36</accession>
<feature type="modified residue" description="N6-(pyridoxal phosphate)lysine" evidence="6">
    <location>
        <position position="48"/>
    </location>
</feature>
<dbReference type="InterPro" id="IPR022643">
    <property type="entry name" value="De-COase2_C"/>
</dbReference>
<evidence type="ECO:0000256" key="8">
    <source>
        <dbReference type="RuleBase" id="RU003738"/>
    </source>
</evidence>
<organism evidence="11 12">
    <name type="scientific">Candidatus Egerieousia excrementavium</name>
    <dbReference type="NCBI Taxonomy" id="2840778"/>
    <lineage>
        <taxon>Bacteria</taxon>
        <taxon>Pseudomonadati</taxon>
        <taxon>Bacteroidota</taxon>
        <taxon>Bacteroidia</taxon>
        <taxon>Bacteroidales</taxon>
        <taxon>Candidatus Egerieousia</taxon>
    </lineage>
</organism>
<dbReference type="InterPro" id="IPR000183">
    <property type="entry name" value="Orn/DAP/Arg_de-COase"/>
</dbReference>
<comment type="cofactor">
    <cofactor evidence="1 6 8">
        <name>pyridoxal 5'-phosphate</name>
        <dbReference type="ChEBI" id="CHEBI:597326"/>
    </cofactor>
</comment>
<protein>
    <recommendedName>
        <fullName evidence="5 8">Diaminopimelate decarboxylase</fullName>
        <ecNumber evidence="5 8">4.1.1.20</ecNumber>
    </recommendedName>
</protein>
<dbReference type="Gene3D" id="2.40.37.10">
    <property type="entry name" value="Lyase, Ornithine Decarboxylase, Chain A, domain 1"/>
    <property type="match status" value="1"/>
</dbReference>
<dbReference type="GO" id="GO:0008836">
    <property type="term" value="F:diaminopimelate decarboxylase activity"/>
    <property type="evidence" value="ECO:0007669"/>
    <property type="project" value="UniProtKB-UniRule"/>
</dbReference>
<evidence type="ECO:0000313" key="11">
    <source>
        <dbReference type="EMBL" id="MBO8429099.1"/>
    </source>
</evidence>
<comment type="similarity">
    <text evidence="7">Belongs to the Orn/Lys/Arg decarboxylase class-II family.</text>
</comment>
<keyword evidence="8" id="KW-0457">Lysine biosynthesis</keyword>
<dbReference type="Proteomes" id="UP000823635">
    <property type="component" value="Unassembled WGS sequence"/>
</dbReference>
<proteinExistence type="inferred from homology"/>
<reference evidence="11" key="1">
    <citation type="submission" date="2020-10" db="EMBL/GenBank/DDBJ databases">
        <authorList>
            <person name="Gilroy R."/>
        </authorList>
    </citation>
    <scope>NUCLEOTIDE SEQUENCE</scope>
    <source>
        <strain evidence="11">15467</strain>
    </source>
</reference>
<dbReference type="PRINTS" id="PR01179">
    <property type="entry name" value="ODADCRBXLASE"/>
</dbReference>
<dbReference type="FunFam" id="3.20.20.10:FF:000003">
    <property type="entry name" value="Diaminopimelate decarboxylase"/>
    <property type="match status" value="1"/>
</dbReference>
<dbReference type="CDD" id="cd06828">
    <property type="entry name" value="PLPDE_III_DapDC"/>
    <property type="match status" value="1"/>
</dbReference>
<comment type="pathway">
    <text evidence="8">Amino-acid biosynthesis; L-lysine biosynthesis via DAP pathway; L-lysine from DL-2,6-diaminopimelate: step 1/1.</text>
</comment>
<keyword evidence="3 6" id="KW-0663">Pyridoxal phosphate</keyword>
<dbReference type="InterPro" id="IPR022644">
    <property type="entry name" value="De-COase2_N"/>
</dbReference>
<comment type="catalytic activity">
    <reaction evidence="8">
        <text>meso-2,6-diaminopimelate + H(+) = L-lysine + CO2</text>
        <dbReference type="Rhea" id="RHEA:15101"/>
        <dbReference type="ChEBI" id="CHEBI:15378"/>
        <dbReference type="ChEBI" id="CHEBI:16526"/>
        <dbReference type="ChEBI" id="CHEBI:32551"/>
        <dbReference type="ChEBI" id="CHEBI:57791"/>
        <dbReference type="EC" id="4.1.1.20"/>
    </reaction>
</comment>
<evidence type="ECO:0000256" key="7">
    <source>
        <dbReference type="RuleBase" id="RU003737"/>
    </source>
</evidence>
<evidence type="ECO:0000313" key="12">
    <source>
        <dbReference type="Proteomes" id="UP000823635"/>
    </source>
</evidence>
<dbReference type="PRINTS" id="PR01181">
    <property type="entry name" value="DAPDCRBXLASE"/>
</dbReference>
<evidence type="ECO:0000259" key="10">
    <source>
        <dbReference type="Pfam" id="PF02784"/>
    </source>
</evidence>
<dbReference type="PANTHER" id="PTHR43727">
    <property type="entry name" value="DIAMINOPIMELATE DECARBOXYLASE"/>
    <property type="match status" value="1"/>
</dbReference>
<comment type="caution">
    <text evidence="11">The sequence shown here is derived from an EMBL/GenBank/DDBJ whole genome shotgun (WGS) entry which is preliminary data.</text>
</comment>
<evidence type="ECO:0000259" key="9">
    <source>
        <dbReference type="Pfam" id="PF00278"/>
    </source>
</evidence>
<sequence>MITQEAIKAFETIHTPFYYYDMDLLNKTLQIYTSLTNKYGYSAHYALKANANPKILSAIQKAGLGADCVSGNEVALAVKSGFPAEKIVYAGVGKSDMEIKTALKAGIFSFNCESVPEIKIINDLAASMGKVAHIALRINPDIDAHTHKYISTGRKEDKFGISPWMFEGVAGLFESCNNIKLMGLHFHVGSQILDMSVFELLCRRIEELQGWFVEHGYPIANINMGGGLGVDYINPGEHPIADFESYFGVINKNLKVRPGQTVHFEPGRAIVAQCGHLVSRVLYVKIGQRKKFVILDAGMNDLIRPALYQAHHDIENLTSQKRKMRYDVVGPVCESSDKFASNVMLPQTKRGDLVAIHTAGAYGQVMAMRYNQRDIAKAYYSDEL</sequence>
<dbReference type="SUPFAM" id="SSF51419">
    <property type="entry name" value="PLP-binding barrel"/>
    <property type="match status" value="1"/>
</dbReference>
<evidence type="ECO:0000256" key="5">
    <source>
        <dbReference type="NCBIfam" id="TIGR01048"/>
    </source>
</evidence>
<dbReference type="InterPro" id="IPR009006">
    <property type="entry name" value="Ala_racemase/Decarboxylase_C"/>
</dbReference>
<dbReference type="NCBIfam" id="TIGR01048">
    <property type="entry name" value="lysA"/>
    <property type="match status" value="1"/>
</dbReference>
<dbReference type="Gene3D" id="3.20.20.10">
    <property type="entry name" value="Alanine racemase"/>
    <property type="match status" value="1"/>
</dbReference>
<dbReference type="Pfam" id="PF02784">
    <property type="entry name" value="Orn_Arg_deC_N"/>
    <property type="match status" value="1"/>
</dbReference>
<dbReference type="EC" id="4.1.1.20" evidence="5 8"/>
<dbReference type="InterPro" id="IPR029066">
    <property type="entry name" value="PLP-binding_barrel"/>
</dbReference>
<evidence type="ECO:0000256" key="3">
    <source>
        <dbReference type="ARBA" id="ARBA00022898"/>
    </source>
</evidence>
<gene>
    <name evidence="11" type="primary">lysA</name>
    <name evidence="11" type="ORF">IAC68_04095</name>
</gene>
<evidence type="ECO:0000256" key="6">
    <source>
        <dbReference type="PIRSR" id="PIRSR600183-50"/>
    </source>
</evidence>
<dbReference type="AlphaFoldDB" id="A0A9D9DK36"/>
<dbReference type="InterPro" id="IPR022653">
    <property type="entry name" value="De-COase2_pyr-phos_BS"/>
</dbReference>
<keyword evidence="8" id="KW-0028">Amino-acid biosynthesis</keyword>
<keyword evidence="4 8" id="KW-0456">Lyase</keyword>
<feature type="active site" description="Proton donor" evidence="6">
    <location>
        <position position="333"/>
    </location>
</feature>
<dbReference type="Pfam" id="PF00278">
    <property type="entry name" value="Orn_DAP_Arg_deC"/>
    <property type="match status" value="1"/>
</dbReference>
<dbReference type="PROSITE" id="PS00878">
    <property type="entry name" value="ODR_DC_2_1"/>
    <property type="match status" value="1"/>
</dbReference>
<dbReference type="InterPro" id="IPR002986">
    <property type="entry name" value="DAP_deCOOHase_LysA"/>
</dbReference>
<evidence type="ECO:0000256" key="1">
    <source>
        <dbReference type="ARBA" id="ARBA00001933"/>
    </source>
</evidence>
<name>A0A9D9DK36_9BACT</name>
<keyword evidence="2 8" id="KW-0210">Decarboxylase</keyword>
<evidence type="ECO:0000256" key="2">
    <source>
        <dbReference type="ARBA" id="ARBA00022793"/>
    </source>
</evidence>
<reference evidence="11" key="2">
    <citation type="journal article" date="2021" name="PeerJ">
        <title>Extensive microbial diversity within the chicken gut microbiome revealed by metagenomics and culture.</title>
        <authorList>
            <person name="Gilroy R."/>
            <person name="Ravi A."/>
            <person name="Getino M."/>
            <person name="Pursley I."/>
            <person name="Horton D.L."/>
            <person name="Alikhan N.F."/>
            <person name="Baker D."/>
            <person name="Gharbi K."/>
            <person name="Hall N."/>
            <person name="Watson M."/>
            <person name="Adriaenssens E.M."/>
            <person name="Foster-Nyarko E."/>
            <person name="Jarju S."/>
            <person name="Secka A."/>
            <person name="Antonio M."/>
            <person name="Oren A."/>
            <person name="Chaudhuri R.R."/>
            <person name="La Ragione R."/>
            <person name="Hildebrand F."/>
            <person name="Pallen M.J."/>
        </authorList>
    </citation>
    <scope>NUCLEOTIDE SEQUENCE</scope>
    <source>
        <strain evidence="11">15467</strain>
    </source>
</reference>
<dbReference type="GO" id="GO:0009089">
    <property type="term" value="P:lysine biosynthetic process via diaminopimelate"/>
    <property type="evidence" value="ECO:0007669"/>
    <property type="project" value="UniProtKB-UniRule"/>
</dbReference>
<feature type="domain" description="Orn/DAP/Arg decarboxylase 2 C-terminal" evidence="9">
    <location>
        <begin position="17"/>
        <end position="360"/>
    </location>
</feature>
<evidence type="ECO:0000256" key="4">
    <source>
        <dbReference type="ARBA" id="ARBA00023239"/>
    </source>
</evidence>
<feature type="domain" description="Orn/DAP/Arg decarboxylase 2 N-terminal" evidence="10">
    <location>
        <begin position="41"/>
        <end position="272"/>
    </location>
</feature>
<dbReference type="EMBL" id="JADINB010000090">
    <property type="protein sequence ID" value="MBO8429099.1"/>
    <property type="molecule type" value="Genomic_DNA"/>
</dbReference>